<dbReference type="EMBL" id="JAJTJA010000002">
    <property type="protein sequence ID" value="KAH8703921.1"/>
    <property type="molecule type" value="Genomic_DNA"/>
</dbReference>
<evidence type="ECO:0000313" key="2">
    <source>
        <dbReference type="Proteomes" id="UP001201262"/>
    </source>
</evidence>
<dbReference type="RefSeq" id="XP_046076939.1">
    <property type="nucleotide sequence ID" value="XM_046213632.1"/>
</dbReference>
<sequence>MSLSTLRPPQTHGDDDHDILTPCFQHQTFFDHAFTHYMTFRQPLRFWYGHPLRRIIKGNPAYATKLSSYPITELFKFHQSLQLRLMNYFPERLYFETHPRLLQPLIRAEKMPGLVKTAFQGRDRFLSVMTAYIDLVKDGATDVQLIMVRPFPRDMLEDQDWKACIAPHCRIFYLEVQQTLFLRISTETRYAESFPTCQLRYDDSGDGVEGHALSRITYGLKKHLAAMNILEYEILSLQTRRSQGIPSYPEEQEHLASSHSCERMFISLCTTNLDGDLDENGNPWPSLVIETGPAFDNTASRSLLHYAVDWWFTQSRGLTRIVLLLFFNYLETETVVEKWVRSKQPPFRKRLAQTIIISVHDCLPHETLASTCEIEVSGERLVLGIEALLGRPKGAGEEDVVFDKGFLAGLANGFLLVWPNIGPKRYEALHPKPMPGERQVESIRMAVERQ</sequence>
<keyword evidence="2" id="KW-1185">Reference proteome</keyword>
<dbReference type="GeneID" id="70243919"/>
<dbReference type="Proteomes" id="UP001201262">
    <property type="component" value="Unassembled WGS sequence"/>
</dbReference>
<gene>
    <name evidence="1" type="ORF">BGW36DRAFT_355314</name>
</gene>
<proteinExistence type="predicted"/>
<organism evidence="1 2">
    <name type="scientific">Talaromyces proteolyticus</name>
    <dbReference type="NCBI Taxonomy" id="1131652"/>
    <lineage>
        <taxon>Eukaryota</taxon>
        <taxon>Fungi</taxon>
        <taxon>Dikarya</taxon>
        <taxon>Ascomycota</taxon>
        <taxon>Pezizomycotina</taxon>
        <taxon>Eurotiomycetes</taxon>
        <taxon>Eurotiomycetidae</taxon>
        <taxon>Eurotiales</taxon>
        <taxon>Trichocomaceae</taxon>
        <taxon>Talaromyces</taxon>
        <taxon>Talaromyces sect. Bacilispori</taxon>
    </lineage>
</organism>
<comment type="caution">
    <text evidence="1">The sequence shown here is derived from an EMBL/GenBank/DDBJ whole genome shotgun (WGS) entry which is preliminary data.</text>
</comment>
<accession>A0AAD4L1I4</accession>
<evidence type="ECO:0000313" key="1">
    <source>
        <dbReference type="EMBL" id="KAH8703921.1"/>
    </source>
</evidence>
<protein>
    <submittedName>
        <fullName evidence="1">Uncharacterized protein</fullName>
    </submittedName>
</protein>
<dbReference type="AlphaFoldDB" id="A0AAD4L1I4"/>
<name>A0AAD4L1I4_9EURO</name>
<reference evidence="1" key="1">
    <citation type="submission" date="2021-12" db="EMBL/GenBank/DDBJ databases">
        <title>Convergent genome expansion in fungi linked to evolution of root-endophyte symbiosis.</title>
        <authorList>
            <consortium name="DOE Joint Genome Institute"/>
            <person name="Ke Y.-H."/>
            <person name="Bonito G."/>
            <person name="Liao H.-L."/>
            <person name="Looney B."/>
            <person name="Rojas-Flechas A."/>
            <person name="Nash J."/>
            <person name="Hameed K."/>
            <person name="Schadt C."/>
            <person name="Martin F."/>
            <person name="Crous P.W."/>
            <person name="Miettinen O."/>
            <person name="Magnuson J.K."/>
            <person name="Labbe J."/>
            <person name="Jacobson D."/>
            <person name="Doktycz M.J."/>
            <person name="Veneault-Fourrey C."/>
            <person name="Kuo A."/>
            <person name="Mondo S."/>
            <person name="Calhoun S."/>
            <person name="Riley R."/>
            <person name="Ohm R."/>
            <person name="LaButti K."/>
            <person name="Andreopoulos B."/>
            <person name="Pangilinan J."/>
            <person name="Nolan M."/>
            <person name="Tritt A."/>
            <person name="Clum A."/>
            <person name="Lipzen A."/>
            <person name="Daum C."/>
            <person name="Barry K."/>
            <person name="Grigoriev I.V."/>
            <person name="Vilgalys R."/>
        </authorList>
    </citation>
    <scope>NUCLEOTIDE SEQUENCE</scope>
    <source>
        <strain evidence="1">PMI_201</strain>
    </source>
</reference>